<evidence type="ECO:0000256" key="3">
    <source>
        <dbReference type="ARBA" id="ARBA00011716"/>
    </source>
</evidence>
<keyword evidence="10" id="KW-0175">Coiled coil</keyword>
<organism evidence="11 12">
    <name type="scientific">Fervidicoccus fontis</name>
    <dbReference type="NCBI Taxonomy" id="683846"/>
    <lineage>
        <taxon>Archaea</taxon>
        <taxon>Thermoproteota</taxon>
        <taxon>Thermoprotei</taxon>
        <taxon>Fervidicoccales</taxon>
        <taxon>Fervidicoccaceae</taxon>
        <taxon>Fervidicoccus</taxon>
    </lineage>
</organism>
<dbReference type="SUPFAM" id="SSF46579">
    <property type="entry name" value="Prefoldin"/>
    <property type="match status" value="1"/>
</dbReference>
<dbReference type="AlphaFoldDB" id="A0A843A5Y5"/>
<evidence type="ECO:0000313" key="12">
    <source>
        <dbReference type="Proteomes" id="UP000652307"/>
    </source>
</evidence>
<gene>
    <name evidence="9" type="primary">pfdB</name>
    <name evidence="11" type="ORF">IOK49_01230</name>
</gene>
<evidence type="ECO:0000256" key="9">
    <source>
        <dbReference type="HAMAP-Rule" id="MF_00307"/>
    </source>
</evidence>
<evidence type="ECO:0000256" key="5">
    <source>
        <dbReference type="ARBA" id="ARBA00022490"/>
    </source>
</evidence>
<dbReference type="RefSeq" id="WP_193803310.1">
    <property type="nucleotide sequence ID" value="NZ_JADEZV010000001.1"/>
</dbReference>
<proteinExistence type="inferred from homology"/>
<comment type="function">
    <text evidence="7 9">Molecular chaperone capable of stabilizing a range of proteins. Seems to fulfill an ATP-independent, HSP70-like function in archaeal de novo protein folding.</text>
</comment>
<evidence type="ECO:0000256" key="4">
    <source>
        <dbReference type="ARBA" id="ARBA00016304"/>
    </source>
</evidence>
<dbReference type="InterPro" id="IPR002777">
    <property type="entry name" value="PFD_beta-like"/>
</dbReference>
<dbReference type="InterPro" id="IPR012713">
    <property type="entry name" value="PfdB"/>
</dbReference>
<comment type="similarity">
    <text evidence="2 9">Belongs to the prefoldin subunit beta family.</text>
</comment>
<keyword evidence="5 9" id="KW-0963">Cytoplasm</keyword>
<feature type="coiled-coil region" evidence="10">
    <location>
        <begin position="9"/>
        <end position="36"/>
    </location>
</feature>
<dbReference type="GO" id="GO:0051082">
    <property type="term" value="F:unfolded protein binding"/>
    <property type="evidence" value="ECO:0007669"/>
    <property type="project" value="UniProtKB-UniRule"/>
</dbReference>
<evidence type="ECO:0000256" key="1">
    <source>
        <dbReference type="ARBA" id="ARBA00004496"/>
    </source>
</evidence>
<evidence type="ECO:0000256" key="2">
    <source>
        <dbReference type="ARBA" id="ARBA00008045"/>
    </source>
</evidence>
<dbReference type="Gene3D" id="1.10.287.370">
    <property type="match status" value="1"/>
</dbReference>
<evidence type="ECO:0000256" key="8">
    <source>
        <dbReference type="ARBA" id="ARBA00033461"/>
    </source>
</evidence>
<comment type="subcellular location">
    <subcellularLocation>
        <location evidence="1 9">Cytoplasm</location>
    </subcellularLocation>
</comment>
<accession>A0A843A5Y5</accession>
<dbReference type="GO" id="GO:0006457">
    <property type="term" value="P:protein folding"/>
    <property type="evidence" value="ECO:0007669"/>
    <property type="project" value="UniProtKB-UniRule"/>
</dbReference>
<name>A0A843A5Y5_9CREN</name>
<evidence type="ECO:0000256" key="6">
    <source>
        <dbReference type="ARBA" id="ARBA00023186"/>
    </source>
</evidence>
<sequence length="131" mass="15239">MAEKVPPEIEQVAQQLDELQEKYNNLLNQRLIVESELKEINKLLETLNNIPPETKIYRSVGNILFAEDRDKLVKELTEKKETDELIYERFKKDEEDLKKQISTLQEKLRGLLSKYYQKVSTPVTKTGSGAS</sequence>
<dbReference type="EMBL" id="JADEZV010000001">
    <property type="protein sequence ID" value="MBE9390708.1"/>
    <property type="molecule type" value="Genomic_DNA"/>
</dbReference>
<dbReference type="Proteomes" id="UP000652307">
    <property type="component" value="Unassembled WGS sequence"/>
</dbReference>
<feature type="coiled-coil region" evidence="10">
    <location>
        <begin position="87"/>
        <end position="114"/>
    </location>
</feature>
<evidence type="ECO:0000256" key="10">
    <source>
        <dbReference type="SAM" id="Coils"/>
    </source>
</evidence>
<dbReference type="InterPro" id="IPR009053">
    <property type="entry name" value="Prefoldin"/>
</dbReference>
<dbReference type="NCBIfam" id="TIGR02338">
    <property type="entry name" value="gimC_beta"/>
    <property type="match status" value="1"/>
</dbReference>
<dbReference type="CDD" id="cd23162">
    <property type="entry name" value="Prefoldin_beta_GimC"/>
    <property type="match status" value="1"/>
</dbReference>
<dbReference type="Pfam" id="PF01920">
    <property type="entry name" value="Prefoldin_2"/>
    <property type="match status" value="1"/>
</dbReference>
<dbReference type="GO" id="GO:0016272">
    <property type="term" value="C:prefoldin complex"/>
    <property type="evidence" value="ECO:0007669"/>
    <property type="project" value="UniProtKB-UniRule"/>
</dbReference>
<keyword evidence="6 9" id="KW-0143">Chaperone</keyword>
<evidence type="ECO:0000256" key="7">
    <source>
        <dbReference type="ARBA" id="ARBA00025077"/>
    </source>
</evidence>
<reference evidence="11" key="1">
    <citation type="submission" date="2020-10" db="EMBL/GenBank/DDBJ databases">
        <title>Fervidococcus fontis strain 3639Fd - the first crenarchaeon capable of growth on lipids.</title>
        <authorList>
            <person name="Kochetkova T.V."/>
            <person name="Elcheninov A.G."/>
            <person name="Toschakov S.V."/>
            <person name="Kublanov I.V."/>
        </authorList>
    </citation>
    <scope>NUCLEOTIDE SEQUENCE</scope>
    <source>
        <strain evidence="11">3639Fd</strain>
    </source>
</reference>
<protein>
    <recommendedName>
        <fullName evidence="4 9">Prefoldin subunit beta</fullName>
    </recommendedName>
    <alternativeName>
        <fullName evidence="8 9">GimC subunit beta</fullName>
    </alternativeName>
</protein>
<comment type="subunit">
    <text evidence="3 9">Heterohexamer of two alpha and four beta subunits.</text>
</comment>
<dbReference type="GO" id="GO:0005737">
    <property type="term" value="C:cytoplasm"/>
    <property type="evidence" value="ECO:0007669"/>
    <property type="project" value="UniProtKB-SubCell"/>
</dbReference>
<evidence type="ECO:0000313" key="11">
    <source>
        <dbReference type="EMBL" id="MBE9390708.1"/>
    </source>
</evidence>
<comment type="caution">
    <text evidence="11">The sequence shown here is derived from an EMBL/GenBank/DDBJ whole genome shotgun (WGS) entry which is preliminary data.</text>
</comment>
<dbReference type="HAMAP" id="MF_00307">
    <property type="entry name" value="PfdB"/>
    <property type="match status" value="1"/>
</dbReference>